<dbReference type="InterPro" id="IPR016166">
    <property type="entry name" value="FAD-bd_PCMH"/>
</dbReference>
<dbReference type="RefSeq" id="WP_306000791.1">
    <property type="nucleotide sequence ID" value="NZ_JASNFN010000021.1"/>
</dbReference>
<dbReference type="SUPFAM" id="SSF56176">
    <property type="entry name" value="FAD-binding/transporter-associated domain-like"/>
    <property type="match status" value="1"/>
</dbReference>
<evidence type="ECO:0000313" key="7">
    <source>
        <dbReference type="EMBL" id="MDP5184204.1"/>
    </source>
</evidence>
<evidence type="ECO:0000256" key="4">
    <source>
        <dbReference type="ARBA" id="ARBA00022827"/>
    </source>
</evidence>
<keyword evidence="8" id="KW-1185">Reference proteome</keyword>
<dbReference type="InterPro" id="IPR016167">
    <property type="entry name" value="FAD-bd_PCMH_sub1"/>
</dbReference>
<dbReference type="Proteomes" id="UP001233673">
    <property type="component" value="Unassembled WGS sequence"/>
</dbReference>
<evidence type="ECO:0000256" key="2">
    <source>
        <dbReference type="ARBA" id="ARBA00005466"/>
    </source>
</evidence>
<dbReference type="InterPro" id="IPR006094">
    <property type="entry name" value="Oxid_FAD_bind_N"/>
</dbReference>
<dbReference type="PROSITE" id="PS00862">
    <property type="entry name" value="OX2_COVAL_FAD"/>
    <property type="match status" value="1"/>
</dbReference>
<dbReference type="Gene3D" id="3.30.465.10">
    <property type="match status" value="1"/>
</dbReference>
<sequence>MATPTVESGIRGFRGELLRPGDPSYDDARRVFNGMVDRSPALIARCTGTDDVVAAVGHARDTGLPLAVHGGGHGVVGHAVCDGGLMLDLRPMNRVQVQVSDRSVRAEGGATWGQFDAATQEHGLAVTGGRVSSTGVGGLALGSGSGWLERTLGYTCDSLIGAQVVTAAGQVLEVGPEQEPDLFWALRGGGGNFGVVTRFDFRASPMGPVLLGGMVMHPHEAAVDVVRHYRDFMAQAPDEVNGAAAFISAPPEPFVPEPVRGRPVLGLVVVYAGDVAQGQEVLRPLLDHGSPIVTMVQPMPYTAIQQMLDLACPRGMRNWWTADFLRELPDDGIEAIAERTGRVPSPMTQVILAPGGGALARVPREATAFDLRDAPWNIHFLSMWPDPADDERNIAWTRELAASVKPYAAAGAYLNFLGDEGADRVRAAFGPDKYDRLVALKDRYDPDNLFCLNQNIAPSGRPPGPRAGS</sequence>
<evidence type="ECO:0000256" key="5">
    <source>
        <dbReference type="ARBA" id="ARBA00023002"/>
    </source>
</evidence>
<evidence type="ECO:0000259" key="6">
    <source>
        <dbReference type="PROSITE" id="PS51387"/>
    </source>
</evidence>
<keyword evidence="4" id="KW-0274">FAD</keyword>
<dbReference type="InterPro" id="IPR016169">
    <property type="entry name" value="FAD-bd_PCMH_sub2"/>
</dbReference>
<dbReference type="PANTHER" id="PTHR42973:SF39">
    <property type="entry name" value="FAD-BINDING PCMH-TYPE DOMAIN-CONTAINING PROTEIN"/>
    <property type="match status" value="1"/>
</dbReference>
<dbReference type="InterPro" id="IPR006093">
    <property type="entry name" value="Oxy_OxRdtase_FAD_BS"/>
</dbReference>
<dbReference type="InterPro" id="IPR036318">
    <property type="entry name" value="FAD-bd_PCMH-like_sf"/>
</dbReference>
<organism evidence="7 8">
    <name type="scientific">Blastococcus carthaginiensis</name>
    <dbReference type="NCBI Taxonomy" id="3050034"/>
    <lineage>
        <taxon>Bacteria</taxon>
        <taxon>Bacillati</taxon>
        <taxon>Actinomycetota</taxon>
        <taxon>Actinomycetes</taxon>
        <taxon>Geodermatophilales</taxon>
        <taxon>Geodermatophilaceae</taxon>
        <taxon>Blastococcus</taxon>
    </lineage>
</organism>
<comment type="caution">
    <text evidence="7">The sequence shown here is derived from an EMBL/GenBank/DDBJ whole genome shotgun (WGS) entry which is preliminary data.</text>
</comment>
<dbReference type="InterPro" id="IPR050416">
    <property type="entry name" value="FAD-linked_Oxidoreductase"/>
</dbReference>
<feature type="domain" description="FAD-binding PCMH-type" evidence="6">
    <location>
        <begin position="36"/>
        <end position="206"/>
    </location>
</feature>
<dbReference type="Gene3D" id="3.40.462.20">
    <property type="match status" value="1"/>
</dbReference>
<dbReference type="Pfam" id="PF08031">
    <property type="entry name" value="BBE"/>
    <property type="match status" value="1"/>
</dbReference>
<keyword evidence="5" id="KW-0560">Oxidoreductase</keyword>
<dbReference type="Gene3D" id="3.30.43.10">
    <property type="entry name" value="Uridine Diphospho-n-acetylenolpyruvylglucosamine Reductase, domain 2"/>
    <property type="match status" value="1"/>
</dbReference>
<proteinExistence type="inferred from homology"/>
<reference evidence="8" key="1">
    <citation type="submission" date="2023-05" db="EMBL/GenBank/DDBJ databases">
        <title>Draft genome of Pseudofrankia sp. BMG5.37.</title>
        <authorList>
            <person name="Gtari M."/>
            <person name="Ghodhbane F."/>
            <person name="Sbissi I."/>
        </authorList>
    </citation>
    <scope>NUCLEOTIDE SEQUENCE [LARGE SCALE GENOMIC DNA]</scope>
    <source>
        <strain evidence="8">BMG 814</strain>
    </source>
</reference>
<dbReference type="EMBL" id="JASNFN010000021">
    <property type="protein sequence ID" value="MDP5184204.1"/>
    <property type="molecule type" value="Genomic_DNA"/>
</dbReference>
<evidence type="ECO:0000256" key="3">
    <source>
        <dbReference type="ARBA" id="ARBA00022630"/>
    </source>
</evidence>
<comment type="cofactor">
    <cofactor evidence="1">
        <name>FAD</name>
        <dbReference type="ChEBI" id="CHEBI:57692"/>
    </cofactor>
</comment>
<dbReference type="PROSITE" id="PS51387">
    <property type="entry name" value="FAD_PCMH"/>
    <property type="match status" value="1"/>
</dbReference>
<evidence type="ECO:0000256" key="1">
    <source>
        <dbReference type="ARBA" id="ARBA00001974"/>
    </source>
</evidence>
<keyword evidence="3" id="KW-0285">Flavoprotein</keyword>
<dbReference type="SUPFAM" id="SSF55103">
    <property type="entry name" value="FAD-linked oxidases, C-terminal domain"/>
    <property type="match status" value="1"/>
</dbReference>
<comment type="similarity">
    <text evidence="2">Belongs to the oxygen-dependent FAD-linked oxidoreductase family.</text>
</comment>
<name>A0ABT9IF38_9ACTN</name>
<dbReference type="Pfam" id="PF01565">
    <property type="entry name" value="FAD_binding_4"/>
    <property type="match status" value="1"/>
</dbReference>
<accession>A0ABT9IF38</accession>
<dbReference type="InterPro" id="IPR012951">
    <property type="entry name" value="BBE"/>
</dbReference>
<dbReference type="PANTHER" id="PTHR42973">
    <property type="entry name" value="BINDING OXIDOREDUCTASE, PUTATIVE (AFU_ORTHOLOGUE AFUA_1G17690)-RELATED"/>
    <property type="match status" value="1"/>
</dbReference>
<dbReference type="InterPro" id="IPR016164">
    <property type="entry name" value="FAD-linked_Oxase-like_C"/>
</dbReference>
<evidence type="ECO:0000313" key="8">
    <source>
        <dbReference type="Proteomes" id="UP001233673"/>
    </source>
</evidence>
<protein>
    <submittedName>
        <fullName evidence="7">FAD-binding oxidoreductase</fullName>
    </submittedName>
</protein>
<gene>
    <name evidence="7" type="ORF">QOZ88_16340</name>
</gene>